<proteinExistence type="predicted"/>
<dbReference type="Pfam" id="PF00248">
    <property type="entry name" value="Aldo_ket_red"/>
    <property type="match status" value="1"/>
</dbReference>
<dbReference type="CDD" id="cd19075">
    <property type="entry name" value="AKR_AKR7A1-5"/>
    <property type="match status" value="1"/>
</dbReference>
<dbReference type="PANTHER" id="PTHR43364">
    <property type="entry name" value="NADH-SPECIFIC METHYLGLYOXAL REDUCTASE-RELATED"/>
    <property type="match status" value="1"/>
</dbReference>
<dbReference type="InterPro" id="IPR036812">
    <property type="entry name" value="NAD(P)_OxRdtase_dom_sf"/>
</dbReference>
<keyword evidence="4" id="KW-1185">Reference proteome</keyword>
<evidence type="ECO:0000313" key="4">
    <source>
        <dbReference type="Proteomes" id="UP001210925"/>
    </source>
</evidence>
<dbReference type="PANTHER" id="PTHR43364:SF4">
    <property type="entry name" value="NAD(P)-LINKED OXIDOREDUCTASE SUPERFAMILY PROTEIN"/>
    <property type="match status" value="1"/>
</dbReference>
<dbReference type="InterPro" id="IPR018170">
    <property type="entry name" value="Aldo/ket_reductase_CS"/>
</dbReference>
<dbReference type="SUPFAM" id="SSF51430">
    <property type="entry name" value="NAD(P)-linked oxidoreductase"/>
    <property type="match status" value="1"/>
</dbReference>
<dbReference type="PROSITE" id="PS00062">
    <property type="entry name" value="ALDOKETO_REDUCTASE_2"/>
    <property type="match status" value="1"/>
</dbReference>
<reference evidence="3" key="1">
    <citation type="submission" date="2020-05" db="EMBL/GenBank/DDBJ databases">
        <title>Phylogenomic resolution of chytrid fungi.</title>
        <authorList>
            <person name="Stajich J.E."/>
            <person name="Amses K."/>
            <person name="Simmons R."/>
            <person name="Seto K."/>
            <person name="Myers J."/>
            <person name="Bonds A."/>
            <person name="Quandt C.A."/>
            <person name="Barry K."/>
            <person name="Liu P."/>
            <person name="Grigoriev I."/>
            <person name="Longcore J.E."/>
            <person name="James T.Y."/>
        </authorList>
    </citation>
    <scope>NUCLEOTIDE SEQUENCE</scope>
    <source>
        <strain evidence="3">PLAUS21</strain>
    </source>
</reference>
<keyword evidence="1" id="KW-0560">Oxidoreductase</keyword>
<accession>A0AAD5Y7K9</accession>
<evidence type="ECO:0000313" key="3">
    <source>
        <dbReference type="EMBL" id="KAJ3260654.1"/>
    </source>
</evidence>
<dbReference type="GO" id="GO:0016491">
    <property type="term" value="F:oxidoreductase activity"/>
    <property type="evidence" value="ECO:0007669"/>
    <property type="project" value="UniProtKB-KW"/>
</dbReference>
<dbReference type="EMBL" id="JADGKB010000010">
    <property type="protein sequence ID" value="KAJ3260654.1"/>
    <property type="molecule type" value="Genomic_DNA"/>
</dbReference>
<sequence length="291" mass="33720">MKDILRLYSSFGNELDTARMYCDGNTEEVLCELQVQKDFKLATKAFPFKPGMHSPELLEKQFMESLDALGSKCVDIFYLHAPDHATPFEDTLKKVDEFHKLGYFKELGLSNYAAWNVMEIYKICEAKNYVLPTVYQGRYSVLTRDVEPELFPCLRKLNIRFYAYNPLCGGLLAGKLKMQDEPDGRFATETIQGKRYRERYWNTEYFAALEEYKAICDRHGIRYVEAAHRWIMNHSQLNGTFGDAVIIGASSFEQAKENFEDCQKGTLPEEMVATFDKLWKNVSSVCPRYAR</sequence>
<evidence type="ECO:0000256" key="1">
    <source>
        <dbReference type="ARBA" id="ARBA00023002"/>
    </source>
</evidence>
<comment type="caution">
    <text evidence="3">The sequence shown here is derived from an EMBL/GenBank/DDBJ whole genome shotgun (WGS) entry which is preliminary data.</text>
</comment>
<gene>
    <name evidence="3" type="primary">AKR7A2</name>
    <name evidence="3" type="ORF">HK103_000264</name>
</gene>
<dbReference type="Gene3D" id="3.20.20.100">
    <property type="entry name" value="NADP-dependent oxidoreductase domain"/>
    <property type="match status" value="1"/>
</dbReference>
<evidence type="ECO:0000259" key="2">
    <source>
        <dbReference type="Pfam" id="PF00248"/>
    </source>
</evidence>
<organism evidence="3 4">
    <name type="scientific">Boothiomyces macroporosus</name>
    <dbReference type="NCBI Taxonomy" id="261099"/>
    <lineage>
        <taxon>Eukaryota</taxon>
        <taxon>Fungi</taxon>
        <taxon>Fungi incertae sedis</taxon>
        <taxon>Chytridiomycota</taxon>
        <taxon>Chytridiomycota incertae sedis</taxon>
        <taxon>Chytridiomycetes</taxon>
        <taxon>Rhizophydiales</taxon>
        <taxon>Terramycetaceae</taxon>
        <taxon>Boothiomyces</taxon>
    </lineage>
</organism>
<dbReference type="AlphaFoldDB" id="A0AAD5Y7K9"/>
<feature type="domain" description="NADP-dependent oxidoreductase" evidence="2">
    <location>
        <begin position="6"/>
        <end position="279"/>
    </location>
</feature>
<protein>
    <submittedName>
        <fullName evidence="3">Aflatoxin B1 aldehyde reductase member 2</fullName>
    </submittedName>
</protein>
<dbReference type="InterPro" id="IPR050523">
    <property type="entry name" value="AKR_Detox_Biosynth"/>
</dbReference>
<dbReference type="Proteomes" id="UP001210925">
    <property type="component" value="Unassembled WGS sequence"/>
</dbReference>
<dbReference type="InterPro" id="IPR023210">
    <property type="entry name" value="NADP_OxRdtase_dom"/>
</dbReference>
<name>A0AAD5Y7K9_9FUNG</name>